<dbReference type="GO" id="GO:0006508">
    <property type="term" value="P:proteolysis"/>
    <property type="evidence" value="ECO:0007669"/>
    <property type="project" value="UniProtKB-KW"/>
</dbReference>
<keyword evidence="12" id="KW-1185">Reference proteome</keyword>
<dbReference type="InterPro" id="IPR019127">
    <property type="entry name" value="Exosortase"/>
</dbReference>
<dbReference type="GO" id="GO:0008233">
    <property type="term" value="F:peptidase activity"/>
    <property type="evidence" value="ECO:0007669"/>
    <property type="project" value="UniProtKB-KW"/>
</dbReference>
<name>A0A7D5L8L3_9EURY</name>
<evidence type="ECO:0000256" key="2">
    <source>
        <dbReference type="ARBA" id="ARBA00022475"/>
    </source>
</evidence>
<feature type="site" description="Transition state stabilizer" evidence="9">
    <location>
        <position position="282"/>
    </location>
</feature>
<dbReference type="InterPro" id="IPR026392">
    <property type="entry name" value="Exo/Archaeosortase_dom"/>
</dbReference>
<dbReference type="GeneID" id="56036113"/>
<evidence type="ECO:0000313" key="11">
    <source>
        <dbReference type="EMBL" id="QLG60512.1"/>
    </source>
</evidence>
<organism evidence="11 12">
    <name type="scientific">Halorarum salinum</name>
    <dbReference type="NCBI Taxonomy" id="2743089"/>
    <lineage>
        <taxon>Archaea</taxon>
        <taxon>Methanobacteriati</taxon>
        <taxon>Methanobacteriota</taxon>
        <taxon>Stenosarchaea group</taxon>
        <taxon>Halobacteria</taxon>
        <taxon>Halobacteriales</taxon>
        <taxon>Haloferacaceae</taxon>
        <taxon>Halorarum</taxon>
    </lineage>
</organism>
<evidence type="ECO:0000256" key="1">
    <source>
        <dbReference type="ARBA" id="ARBA00004651"/>
    </source>
</evidence>
<dbReference type="RefSeq" id="WP_179267098.1">
    <property type="nucleotide sequence ID" value="NZ_CP058579.1"/>
</dbReference>
<accession>A0A7D5L8L3</accession>
<dbReference type="KEGG" id="halu:HUG12_01600"/>
<feature type="transmembrane region" description="Helical" evidence="10">
    <location>
        <begin position="194"/>
        <end position="217"/>
    </location>
</feature>
<evidence type="ECO:0000256" key="10">
    <source>
        <dbReference type="SAM" id="Phobius"/>
    </source>
</evidence>
<keyword evidence="5 11" id="KW-0378">Hydrolase</keyword>
<dbReference type="EC" id="3.4.22.-" evidence="11"/>
<proteinExistence type="predicted"/>
<feature type="transmembrane region" description="Helical" evidence="10">
    <location>
        <begin position="283"/>
        <end position="301"/>
    </location>
</feature>
<evidence type="ECO:0000256" key="8">
    <source>
        <dbReference type="PIRSR" id="PIRSR025737-1"/>
    </source>
</evidence>
<feature type="transmembrane region" description="Helical" evidence="10">
    <location>
        <begin position="229"/>
        <end position="251"/>
    </location>
</feature>
<feature type="transmembrane region" description="Helical" evidence="10">
    <location>
        <begin position="114"/>
        <end position="131"/>
    </location>
</feature>
<feature type="active site" description="Acyl-thioester intermediate" evidence="8">
    <location>
        <position position="202"/>
    </location>
</feature>
<dbReference type="AlphaFoldDB" id="A0A7D5L8L3"/>
<dbReference type="GO" id="GO:0005886">
    <property type="term" value="C:plasma membrane"/>
    <property type="evidence" value="ECO:0007669"/>
    <property type="project" value="UniProtKB-SubCell"/>
</dbReference>
<dbReference type="EMBL" id="CP058579">
    <property type="protein sequence ID" value="QLG60512.1"/>
    <property type="molecule type" value="Genomic_DNA"/>
</dbReference>
<evidence type="ECO:0000256" key="5">
    <source>
        <dbReference type="ARBA" id="ARBA00022801"/>
    </source>
</evidence>
<protein>
    <submittedName>
        <fullName evidence="11">Archaeosortase A</fullName>
        <ecNumber evidence="11">3.4.22.-</ecNumber>
    </submittedName>
</protein>
<feature type="transmembrane region" description="Helical" evidence="10">
    <location>
        <begin position="26"/>
        <end position="45"/>
    </location>
</feature>
<dbReference type="NCBIfam" id="TIGR04178">
    <property type="entry name" value="exo_archaeo"/>
    <property type="match status" value="1"/>
</dbReference>
<keyword evidence="2" id="KW-1003">Cell membrane</keyword>
<keyword evidence="6 10" id="KW-1133">Transmembrane helix</keyword>
<evidence type="ECO:0000256" key="7">
    <source>
        <dbReference type="ARBA" id="ARBA00023136"/>
    </source>
</evidence>
<dbReference type="NCBIfam" id="TIGR04125">
    <property type="entry name" value="exosort_PGF_TRM"/>
    <property type="match status" value="1"/>
</dbReference>
<dbReference type="OrthoDB" id="200496at2157"/>
<evidence type="ECO:0000313" key="12">
    <source>
        <dbReference type="Proteomes" id="UP000509626"/>
    </source>
</evidence>
<evidence type="ECO:0000256" key="9">
    <source>
        <dbReference type="PIRSR" id="PIRSR025737-2"/>
    </source>
</evidence>
<reference evidence="11 12" key="1">
    <citation type="submission" date="2020-06" db="EMBL/GenBank/DDBJ databases">
        <title>NJ-3-1, isolated from saline soil.</title>
        <authorList>
            <person name="Cui H.L."/>
            <person name="Shi X."/>
        </authorList>
    </citation>
    <scope>NUCLEOTIDE SEQUENCE [LARGE SCALE GENOMIC DNA]</scope>
    <source>
        <strain evidence="11 12">NJ-3-1</strain>
    </source>
</reference>
<sequence length="344" mass="36821">MQSAVGSAFAPAREAVLAAPNGYTDAFAWVVVLAFLGGAGVEWAARSGRLPAGHERTGRAVVAGAWALFAAFWLVLFPHFAFEQKSYVEGILALAAVPACLSVAKLLLTGRDSLFVLSRSVGWMGLVYLPFETVPPVSLFGTTFPAPKELLIRAVTVQTGALIELLGYHPELVEGPVLGYANAYRFTTGGGHELVFEIVLACTGLGSMAIFVGLISAVRAPLPRKLRALAVSIPTIWALNLLRTTFIGIAFGKQYLQVFVDEVLFLFGSSDPYMVSFFLSDRVISQVLAVVALVGITYLVVRELPELLTVVEDVLYLVTDEEYDLHGSVDLPAEPAGGSESGRL</sequence>
<evidence type="ECO:0000256" key="3">
    <source>
        <dbReference type="ARBA" id="ARBA00022670"/>
    </source>
</evidence>
<dbReference type="PIRSF" id="PIRSF025737">
    <property type="entry name" value="Cyco1"/>
    <property type="match status" value="1"/>
</dbReference>
<feature type="transmembrane region" description="Helical" evidence="10">
    <location>
        <begin position="87"/>
        <end position="107"/>
    </location>
</feature>
<dbReference type="Pfam" id="PF09721">
    <property type="entry name" value="Exosortase_EpsH"/>
    <property type="match status" value="1"/>
</dbReference>
<gene>
    <name evidence="11" type="primary">artA</name>
    <name evidence="11" type="ORF">HUG12_01600</name>
</gene>
<dbReference type="Proteomes" id="UP000509626">
    <property type="component" value="Chromosome"/>
</dbReference>
<evidence type="ECO:0000256" key="6">
    <source>
        <dbReference type="ARBA" id="ARBA00022989"/>
    </source>
</evidence>
<keyword evidence="7 10" id="KW-0472">Membrane</keyword>
<keyword evidence="3" id="KW-0645">Protease</keyword>
<feature type="transmembrane region" description="Helical" evidence="10">
    <location>
        <begin position="57"/>
        <end position="81"/>
    </location>
</feature>
<dbReference type="InterPro" id="IPR014522">
    <property type="entry name" value="ArtA"/>
</dbReference>
<evidence type="ECO:0000256" key="4">
    <source>
        <dbReference type="ARBA" id="ARBA00022692"/>
    </source>
</evidence>
<comment type="subcellular location">
    <subcellularLocation>
        <location evidence="1">Cell membrane</location>
        <topology evidence="1">Multi-pass membrane protein</topology>
    </subcellularLocation>
</comment>
<feature type="active site" description="Proton donor" evidence="8">
    <location>
        <position position="243"/>
    </location>
</feature>
<keyword evidence="4 10" id="KW-0812">Transmembrane</keyword>